<sequence length="1031" mass="117041">MRSWKSGIVYVDTNWRKVIVFSACFCFMTAVVAQNNDSQRYVGLQLLNLDPRPEAGMDIIEASINNGCNLVALTIQWDEVYKNNTSPPDWRQYDRQIEYIAKTNAKIALRIIVGRLSYRLNGFWTPKETMKDDLGRPVTGIYDRTCFSFSHQPTVTKSQNFIREVCRRYNSYQNQGKILYISFGNLATQELGYPHETNFEGGKQYLAGFDYSDSSLDSFRIWAEKRYKRINKLNYHWGTKHTSFQTLFPPRTAYNPYPAYQTKAGKDWYIFSHSQLKNYIDQTIAGIKQINPQYKIVNEYGAVTADFSAMLVSYGFKSLDQKADGSKVHNDPYYNHRWITDVLRSNSPNRWVLNEVFFTSQTPYDLLVRQFNECFEHGSKVVTLVISSPEAEAMRMMREVANRWINAPLAEIKPSQSISYTLTESLDSTMKNVEKRWLEKVGYNPRPVHIELKEDILSDEYWKPLSNNVLPIVTNQITERGSKPRKSFSYTLPKDAFTDPDGDIVKIEAVEKPQWLGLSNGVLSGNVPDILGDNRITLRATDDEGATVTMSFNLKVTNINIKPLARRPVPDLEGSLNQLIFYQFQGDHFDDPDGVIVRVRASGLRSWMTYTPKEFSAYPQEQGTFTVTLRAYDDDSAFVETSFKVKVLNKPPVARQVLPEKIIAVNKAFRFKISPNLFTDPDGEVVRVGAAKLPSWLRFTGTELQGTPAELGTYRVGIRAYDNGGDSVEIPFVIKVDLQGAKNLPPVARYSLPNVQLFSTQKFSYRVPDSLFYDTNGYVDKIETPNLPSWLTFKNNEIAGVAMQAGTYTVTIRAIDDDETAADVTFTINVRYAAINFELIQAGKVGERRFIGPLSNDDILLQSSIPEKITIYANCEAPVKKVRFKLTGPYQKITVADRFPFALFDETAGFTPVAGTYTLEATAFNDSLQVSAATIRFKIQTTQPLSDWQVYPNPFSEVCNLKLPKGFDRNSAGFNVVSLSGQTIFSGRKEIMIIDDVAYIDLTPYRISPNIYFLQVLNGDTVEKVIKISKQ</sequence>
<dbReference type="SUPFAM" id="SSF49313">
    <property type="entry name" value="Cadherin-like"/>
    <property type="match status" value="4"/>
</dbReference>
<reference evidence="4 5" key="2">
    <citation type="journal article" date="2012" name="Stand. Genomic Sci.">
        <title>Complete genome sequence of the aquatic bacterium Runella slithyformis type strain (LSU 4(T)).</title>
        <authorList>
            <person name="Copeland A."/>
            <person name="Zhang X."/>
            <person name="Misra M."/>
            <person name="Lapidus A."/>
            <person name="Nolan M."/>
            <person name="Lucas S."/>
            <person name="Deshpande S."/>
            <person name="Cheng J.F."/>
            <person name="Tapia R."/>
            <person name="Goodwin L.A."/>
            <person name="Pitluck S."/>
            <person name="Liolios K."/>
            <person name="Pagani I."/>
            <person name="Ivanova N."/>
            <person name="Mikhailova N."/>
            <person name="Pati A."/>
            <person name="Chen A."/>
            <person name="Palaniappan K."/>
            <person name="Land M."/>
            <person name="Hauser L."/>
            <person name="Pan C."/>
            <person name="Jeffries C.D."/>
            <person name="Detter J.C."/>
            <person name="Brambilla E.M."/>
            <person name="Rohde M."/>
            <person name="Djao O.D."/>
            <person name="Goker M."/>
            <person name="Sikorski J."/>
            <person name="Tindall B.J."/>
            <person name="Woyke T."/>
            <person name="Bristow J."/>
            <person name="Eisen J.A."/>
            <person name="Markowitz V."/>
            <person name="Hugenholtz P."/>
            <person name="Kyrpides N.C."/>
            <person name="Klenk H.P."/>
            <person name="Mavromatis K."/>
        </authorList>
    </citation>
    <scope>NUCLEOTIDE SEQUENCE [LARGE SCALE GENOMIC DNA]</scope>
    <source>
        <strain evidence="5">ATCC 29530 / DSM 19594 / LMG 11500 / NCIMB 11436 / LSU 4</strain>
    </source>
</reference>
<dbReference type="SMART" id="SM00736">
    <property type="entry name" value="CADG"/>
    <property type="match status" value="3"/>
</dbReference>
<feature type="domain" description="Dystroglycan-type cadherin-like" evidence="3">
    <location>
        <begin position="468"/>
        <end position="563"/>
    </location>
</feature>
<keyword evidence="1 4" id="KW-0378">Hydrolase</keyword>
<dbReference type="EMBL" id="CP002859">
    <property type="protein sequence ID" value="AEI51532.1"/>
    <property type="molecule type" value="Genomic_DNA"/>
</dbReference>
<dbReference type="SUPFAM" id="SSF51445">
    <property type="entry name" value="(Trans)glycosidases"/>
    <property type="match status" value="1"/>
</dbReference>
<dbReference type="InterPro" id="IPR017853">
    <property type="entry name" value="GH"/>
</dbReference>
<dbReference type="Pfam" id="PF05345">
    <property type="entry name" value="He_PIG"/>
    <property type="match status" value="3"/>
</dbReference>
<reference evidence="5" key="1">
    <citation type="submission" date="2011-06" db="EMBL/GenBank/DDBJ databases">
        <title>The complete genome of chromosome of Runella slithyformis DSM 19594.</title>
        <authorList>
            <consortium name="US DOE Joint Genome Institute (JGI-PGF)"/>
            <person name="Lucas S."/>
            <person name="Han J."/>
            <person name="Lapidus A."/>
            <person name="Bruce D."/>
            <person name="Goodwin L."/>
            <person name="Pitluck S."/>
            <person name="Peters L."/>
            <person name="Kyrpides N."/>
            <person name="Mavromatis K."/>
            <person name="Ivanova N."/>
            <person name="Ovchinnikova G."/>
            <person name="Zhang X."/>
            <person name="Misra M."/>
            <person name="Detter J.C."/>
            <person name="Tapia R."/>
            <person name="Han C."/>
            <person name="Land M."/>
            <person name="Hauser L."/>
            <person name="Markowitz V."/>
            <person name="Cheng J.-F."/>
            <person name="Hugenholtz P."/>
            <person name="Woyke T."/>
            <person name="Wu D."/>
            <person name="Tindall B."/>
            <person name="Faehrich R."/>
            <person name="Brambilla E."/>
            <person name="Klenk H.-P."/>
            <person name="Eisen J.A."/>
        </authorList>
    </citation>
    <scope>NUCLEOTIDE SEQUENCE [LARGE SCALE GENOMIC DNA]</scope>
    <source>
        <strain evidence="5">ATCC 29530 / DSM 19594 / LMG 11500 / NCIMB 11436 / LSU 4</strain>
    </source>
</reference>
<feature type="domain" description="Dystroglycan-type cadherin-like" evidence="3">
    <location>
        <begin position="653"/>
        <end position="746"/>
    </location>
</feature>
<accession>A0A7U3ZQJ1</accession>
<evidence type="ECO:0000313" key="4">
    <source>
        <dbReference type="EMBL" id="AEI51532.1"/>
    </source>
</evidence>
<evidence type="ECO:0000256" key="1">
    <source>
        <dbReference type="ARBA" id="ARBA00022801"/>
    </source>
</evidence>
<dbReference type="GO" id="GO:0016020">
    <property type="term" value="C:membrane"/>
    <property type="evidence" value="ECO:0007669"/>
    <property type="project" value="InterPro"/>
</dbReference>
<dbReference type="InterPro" id="IPR013783">
    <property type="entry name" value="Ig-like_fold"/>
</dbReference>
<dbReference type="GO" id="GO:0005509">
    <property type="term" value="F:calcium ion binding"/>
    <property type="evidence" value="ECO:0007669"/>
    <property type="project" value="InterPro"/>
</dbReference>
<keyword evidence="5" id="KW-1185">Reference proteome</keyword>
<evidence type="ECO:0000313" key="5">
    <source>
        <dbReference type="Proteomes" id="UP000000493"/>
    </source>
</evidence>
<keyword evidence="2" id="KW-0326">Glycosidase</keyword>
<dbReference type="InterPro" id="IPR006644">
    <property type="entry name" value="Cadg"/>
</dbReference>
<evidence type="ECO:0000256" key="2">
    <source>
        <dbReference type="ARBA" id="ARBA00023295"/>
    </source>
</evidence>
<protein>
    <submittedName>
        <fullName evidence="4">Glycoside hydrolase family 42 domain protein</fullName>
    </submittedName>
</protein>
<dbReference type="InterPro" id="IPR013529">
    <property type="entry name" value="Glyco_hydro_42_N"/>
</dbReference>
<dbReference type="KEGG" id="rsi:Runsl_5233"/>
<dbReference type="Pfam" id="PF02449">
    <property type="entry name" value="Glyco_hydro_42"/>
    <property type="match status" value="1"/>
</dbReference>
<proteinExistence type="predicted"/>
<dbReference type="Proteomes" id="UP000000493">
    <property type="component" value="Chromosome"/>
</dbReference>
<dbReference type="InterPro" id="IPR015919">
    <property type="entry name" value="Cadherin-like_sf"/>
</dbReference>
<dbReference type="GO" id="GO:0005975">
    <property type="term" value="P:carbohydrate metabolic process"/>
    <property type="evidence" value="ECO:0007669"/>
    <property type="project" value="InterPro"/>
</dbReference>
<dbReference type="Gene3D" id="3.20.20.80">
    <property type="entry name" value="Glycosidases"/>
    <property type="match status" value="1"/>
</dbReference>
<dbReference type="Gene3D" id="2.60.40.10">
    <property type="entry name" value="Immunoglobulins"/>
    <property type="match status" value="4"/>
</dbReference>
<name>A0A7U3ZQJ1_RUNSL</name>
<organism evidence="4 5">
    <name type="scientific">Runella slithyformis (strain ATCC 29530 / DSM 19594 / LMG 11500 / NCIMB 11436 / LSU 4)</name>
    <dbReference type="NCBI Taxonomy" id="761193"/>
    <lineage>
        <taxon>Bacteria</taxon>
        <taxon>Pseudomonadati</taxon>
        <taxon>Bacteroidota</taxon>
        <taxon>Cytophagia</taxon>
        <taxon>Cytophagales</taxon>
        <taxon>Spirosomataceae</taxon>
        <taxon>Runella</taxon>
    </lineage>
</organism>
<dbReference type="AlphaFoldDB" id="A0A7U3ZQJ1"/>
<dbReference type="GO" id="GO:0004565">
    <property type="term" value="F:beta-galactosidase activity"/>
    <property type="evidence" value="ECO:0007669"/>
    <property type="project" value="InterPro"/>
</dbReference>
<gene>
    <name evidence="4" type="ordered locus">Runsl_5233</name>
</gene>
<feature type="domain" description="Dystroglycan-type cadherin-like" evidence="3">
    <location>
        <begin position="747"/>
        <end position="837"/>
    </location>
</feature>
<dbReference type="GO" id="GO:0009341">
    <property type="term" value="C:beta-galactosidase complex"/>
    <property type="evidence" value="ECO:0007669"/>
    <property type="project" value="InterPro"/>
</dbReference>
<evidence type="ECO:0000259" key="3">
    <source>
        <dbReference type="SMART" id="SM00736"/>
    </source>
</evidence>